<organism evidence="2 3">
    <name type="scientific">Holothuria leucospilota</name>
    <name type="common">Black long sea cucumber</name>
    <name type="synonym">Mertensiothuria leucospilota</name>
    <dbReference type="NCBI Taxonomy" id="206669"/>
    <lineage>
        <taxon>Eukaryota</taxon>
        <taxon>Metazoa</taxon>
        <taxon>Echinodermata</taxon>
        <taxon>Eleutherozoa</taxon>
        <taxon>Echinozoa</taxon>
        <taxon>Holothuroidea</taxon>
        <taxon>Aspidochirotacea</taxon>
        <taxon>Aspidochirotida</taxon>
        <taxon>Holothuriidae</taxon>
        <taxon>Holothuria</taxon>
    </lineage>
</organism>
<evidence type="ECO:0000313" key="3">
    <source>
        <dbReference type="Proteomes" id="UP001152320"/>
    </source>
</evidence>
<reference evidence="2" key="1">
    <citation type="submission" date="2021-10" db="EMBL/GenBank/DDBJ databases">
        <title>Tropical sea cucumber genome reveals ecological adaptation and Cuvierian tubules defense mechanism.</title>
        <authorList>
            <person name="Chen T."/>
        </authorList>
    </citation>
    <scope>NUCLEOTIDE SEQUENCE</scope>
    <source>
        <strain evidence="2">Nanhai2018</strain>
        <tissue evidence="2">Muscle</tissue>
    </source>
</reference>
<name>A0A9Q1BW48_HOLLE</name>
<sequence length="316" mass="35163">MYSVGGNDLCPIPDRFAPRPASVPVPNEFAIVPLSGVFYQAASVSATLRITSLPSGRYIVSATVIAGCSPFDQNQAINVTFCNRTKTYFLAPNFRTWRIRTIFIQCHLESEAIIQATPGTMVVAMDNIRLTKAMDEIPLQSTPSSPSTNSLVTLDQRQTSVPVQSTTSSPSTNSSVTLDQRQTSGVFLVCILCRKRRKTVRDAPETPSRIHYDNRTYDTHISLQTPALIDRSPEYAEVNENYSSSPKISSKPVPAVRNNVTEYYNYIESSPNQGYESTGVTDHEYSHHQLSQDQEHTIMPVGNKEHTVIRKMHSCK</sequence>
<evidence type="ECO:0000313" key="2">
    <source>
        <dbReference type="EMBL" id="KAJ8033636.1"/>
    </source>
</evidence>
<accession>A0A9Q1BW48</accession>
<dbReference type="AlphaFoldDB" id="A0A9Q1BW48"/>
<protein>
    <submittedName>
        <fullName evidence="2">Uncharacterized protein</fullName>
    </submittedName>
</protein>
<keyword evidence="3" id="KW-1185">Reference proteome</keyword>
<dbReference type="EMBL" id="JAIZAY010000011">
    <property type="protein sequence ID" value="KAJ8033636.1"/>
    <property type="molecule type" value="Genomic_DNA"/>
</dbReference>
<proteinExistence type="predicted"/>
<evidence type="ECO:0000256" key="1">
    <source>
        <dbReference type="SAM" id="MobiDB-lite"/>
    </source>
</evidence>
<dbReference type="Proteomes" id="UP001152320">
    <property type="component" value="Chromosome 11"/>
</dbReference>
<gene>
    <name evidence="2" type="ORF">HOLleu_23946</name>
</gene>
<comment type="caution">
    <text evidence="2">The sequence shown here is derived from an EMBL/GenBank/DDBJ whole genome shotgun (WGS) entry which is preliminary data.</text>
</comment>
<feature type="region of interest" description="Disordered" evidence="1">
    <location>
        <begin position="156"/>
        <end position="177"/>
    </location>
</feature>
<feature type="compositionally biased region" description="Low complexity" evidence="1">
    <location>
        <begin position="158"/>
        <end position="177"/>
    </location>
</feature>